<dbReference type="AlphaFoldDB" id="A0A0N5CRB8"/>
<reference evidence="2 3" key="2">
    <citation type="submission" date="2018-11" db="EMBL/GenBank/DDBJ databases">
        <authorList>
            <consortium name="Pathogen Informatics"/>
        </authorList>
    </citation>
    <scope>NUCLEOTIDE SEQUENCE [LARGE SCALE GENOMIC DNA]</scope>
</reference>
<dbReference type="WBParaSite" id="TCLT_0000276801-mRNA-1">
    <property type="protein sequence ID" value="TCLT_0000276801-mRNA-1"/>
    <property type="gene ID" value="TCLT_0000276801"/>
</dbReference>
<dbReference type="EMBL" id="UYYF01000685">
    <property type="protein sequence ID" value="VDM98898.1"/>
    <property type="molecule type" value="Genomic_DNA"/>
</dbReference>
<feature type="region of interest" description="Disordered" evidence="1">
    <location>
        <begin position="39"/>
        <end position="59"/>
    </location>
</feature>
<feature type="compositionally biased region" description="Acidic residues" evidence="1">
    <location>
        <begin position="45"/>
        <end position="59"/>
    </location>
</feature>
<keyword evidence="3" id="KW-1185">Reference proteome</keyword>
<evidence type="ECO:0000256" key="1">
    <source>
        <dbReference type="SAM" id="MobiDB-lite"/>
    </source>
</evidence>
<evidence type="ECO:0000313" key="4">
    <source>
        <dbReference type="WBParaSite" id="TCLT_0000276801-mRNA-1"/>
    </source>
</evidence>
<organism evidence="4">
    <name type="scientific">Thelazia callipaeda</name>
    <name type="common">Oriental eyeworm</name>
    <name type="synonym">Parasitic nematode</name>
    <dbReference type="NCBI Taxonomy" id="103827"/>
    <lineage>
        <taxon>Eukaryota</taxon>
        <taxon>Metazoa</taxon>
        <taxon>Ecdysozoa</taxon>
        <taxon>Nematoda</taxon>
        <taxon>Chromadorea</taxon>
        <taxon>Rhabditida</taxon>
        <taxon>Spirurina</taxon>
        <taxon>Spiruromorpha</taxon>
        <taxon>Thelazioidea</taxon>
        <taxon>Thelaziidae</taxon>
        <taxon>Thelazia</taxon>
    </lineage>
</organism>
<gene>
    <name evidence="2" type="ORF">TCLT_LOCUS2769</name>
</gene>
<reference evidence="4" key="1">
    <citation type="submission" date="2017-02" db="UniProtKB">
        <authorList>
            <consortium name="WormBaseParasite"/>
        </authorList>
    </citation>
    <scope>IDENTIFICATION</scope>
</reference>
<evidence type="ECO:0000313" key="3">
    <source>
        <dbReference type="Proteomes" id="UP000276776"/>
    </source>
</evidence>
<accession>A0A0N5CRB8</accession>
<sequence length="84" mass="8953">MAMLEARAQKIAEEETGIAKSVMGGTGIRFVRGAGNVVESNVTENPEEIDIGDDDDDELDAQDDVETRAVPAGVLGSLAKEYDR</sequence>
<evidence type="ECO:0000313" key="2">
    <source>
        <dbReference type="EMBL" id="VDM98898.1"/>
    </source>
</evidence>
<name>A0A0N5CRB8_THECL</name>
<protein>
    <submittedName>
        <fullName evidence="4">DNA recombination/repair protein RecA</fullName>
    </submittedName>
</protein>
<dbReference type="Proteomes" id="UP000276776">
    <property type="component" value="Unassembled WGS sequence"/>
</dbReference>
<proteinExistence type="predicted"/>
<dbReference type="STRING" id="103827.A0A0N5CRB8"/>